<evidence type="ECO:0000259" key="10">
    <source>
        <dbReference type="Pfam" id="PF00909"/>
    </source>
</evidence>
<proteinExistence type="inferred from homology"/>
<feature type="transmembrane region" description="Helical" evidence="8">
    <location>
        <begin position="77"/>
        <end position="96"/>
    </location>
</feature>
<dbReference type="PANTHER" id="PTHR11730">
    <property type="entry name" value="AMMONIUM TRANSPORTER"/>
    <property type="match status" value="1"/>
</dbReference>
<feature type="transmembrane region" description="Helical" evidence="8">
    <location>
        <begin position="426"/>
        <end position="453"/>
    </location>
</feature>
<evidence type="ECO:0000256" key="4">
    <source>
        <dbReference type="ARBA" id="ARBA00022692"/>
    </source>
</evidence>
<feature type="domain" description="Ammonium transporter AmtB-like" evidence="10">
    <location>
        <begin position="42"/>
        <end position="453"/>
    </location>
</feature>
<keyword evidence="3" id="KW-0813">Transport</keyword>
<feature type="transmembrane region" description="Helical" evidence="8">
    <location>
        <begin position="376"/>
        <end position="399"/>
    </location>
</feature>
<comment type="caution">
    <text evidence="11">The sequence shown here is derived from an EMBL/GenBank/DDBJ whole genome shotgun (WGS) entry which is preliminary data.</text>
</comment>
<evidence type="ECO:0000256" key="5">
    <source>
        <dbReference type="ARBA" id="ARBA00022989"/>
    </source>
</evidence>
<sequence length="521" mass="55705">MRLGTLAALLLATARIASSYAVATNDDVSDVQEYLDDANTLFLLMSAMMVFTMQSGFTMLEVGAVREIAMKSILLKNIFDASLAALLWWACGYAFAYGSDPFGKTGSNGFIGTSGFFYSGKGSGEDGSPLTQTVYGKTHGKAVWVFNWAFAGVAGTIVSGAVAERCKFFAYLMYSFTITGFIYPIVVHLVWSKDGFFSANRTNRLCAGCGVIDFAGSGVVHMTGGIASLVGATIVGPREGRFDTIQGPNGGRYASAFQTLGVLLLWFGWYGFNVGSTGGIVGKGGLGAHVMMTTTIAASTGCFATTAITYVFEKDNATLVRNANNGILAGLVSITAGCATSSLWASFVIAVVASFVYFSASRLLIYLRIDDPVDAFAVHGVCGLWGVIAAALFAAPFYYSRAYDDERAHRCASVFYGGNPGGSLQAAVLFCLFLIAWVTATGLLAFLLIHLLLPGGARMALEAHASWETAVDFDERETSELVRLDQSDTMNTKLTVESDDDVMRNNVDRFEQRFEPEPDPD</sequence>
<gene>
    <name evidence="11" type="ORF">CTAYLR_010205</name>
</gene>
<dbReference type="Gene3D" id="1.10.3430.10">
    <property type="entry name" value="Ammonium transporter AmtB like domains"/>
    <property type="match status" value="1"/>
</dbReference>
<evidence type="ECO:0000256" key="3">
    <source>
        <dbReference type="ARBA" id="ARBA00022448"/>
    </source>
</evidence>
<keyword evidence="5 8" id="KW-1133">Transmembrane helix</keyword>
<evidence type="ECO:0000256" key="9">
    <source>
        <dbReference type="SAM" id="SignalP"/>
    </source>
</evidence>
<dbReference type="PANTHER" id="PTHR11730:SF6">
    <property type="entry name" value="AMMONIUM TRANSPORTER"/>
    <property type="match status" value="1"/>
</dbReference>
<keyword evidence="4 8" id="KW-0812">Transmembrane</keyword>
<feature type="transmembrane region" description="Helical" evidence="8">
    <location>
        <begin position="211"/>
        <end position="232"/>
    </location>
</feature>
<dbReference type="SUPFAM" id="SSF111352">
    <property type="entry name" value="Ammonium transporter"/>
    <property type="match status" value="1"/>
</dbReference>
<keyword evidence="6 8" id="KW-0472">Membrane</keyword>
<dbReference type="GO" id="GO:0097272">
    <property type="term" value="P:ammonium homeostasis"/>
    <property type="evidence" value="ECO:0007669"/>
    <property type="project" value="TreeGrafter"/>
</dbReference>
<feature type="transmembrane region" description="Helical" evidence="8">
    <location>
        <begin position="253"/>
        <end position="272"/>
    </location>
</feature>
<dbReference type="GO" id="GO:0005886">
    <property type="term" value="C:plasma membrane"/>
    <property type="evidence" value="ECO:0007669"/>
    <property type="project" value="TreeGrafter"/>
</dbReference>
<feature type="transmembrane region" description="Helical" evidence="8">
    <location>
        <begin position="142"/>
        <end position="162"/>
    </location>
</feature>
<feature type="transmembrane region" description="Helical" evidence="8">
    <location>
        <begin position="343"/>
        <end position="364"/>
    </location>
</feature>
<dbReference type="Proteomes" id="UP001230188">
    <property type="component" value="Unassembled WGS sequence"/>
</dbReference>
<protein>
    <recommendedName>
        <fullName evidence="10">Ammonium transporter AmtB-like domain-containing protein</fullName>
    </recommendedName>
</protein>
<feature type="signal peptide" evidence="9">
    <location>
        <begin position="1"/>
        <end position="19"/>
    </location>
</feature>
<feature type="transmembrane region" description="Helical" evidence="8">
    <location>
        <begin position="169"/>
        <end position="191"/>
    </location>
</feature>
<evidence type="ECO:0000256" key="7">
    <source>
        <dbReference type="ARBA" id="ARBA00023177"/>
    </source>
</evidence>
<dbReference type="GO" id="GO:0008519">
    <property type="term" value="F:ammonium channel activity"/>
    <property type="evidence" value="ECO:0007669"/>
    <property type="project" value="InterPro"/>
</dbReference>
<feature type="transmembrane region" description="Helical" evidence="8">
    <location>
        <begin position="292"/>
        <end position="312"/>
    </location>
</feature>
<feature type="transmembrane region" description="Helical" evidence="8">
    <location>
        <begin position="43"/>
        <end position="65"/>
    </location>
</feature>
<dbReference type="InterPro" id="IPR024041">
    <property type="entry name" value="NH4_transpt_AmtB-like_dom"/>
</dbReference>
<accession>A0AAD7XLI5</accession>
<keyword evidence="7" id="KW-0924">Ammonia transport</keyword>
<evidence type="ECO:0000256" key="1">
    <source>
        <dbReference type="ARBA" id="ARBA00004141"/>
    </source>
</evidence>
<organism evidence="11 12">
    <name type="scientific">Chrysophaeum taylorii</name>
    <dbReference type="NCBI Taxonomy" id="2483200"/>
    <lineage>
        <taxon>Eukaryota</taxon>
        <taxon>Sar</taxon>
        <taxon>Stramenopiles</taxon>
        <taxon>Ochrophyta</taxon>
        <taxon>Pelagophyceae</taxon>
        <taxon>Pelagomonadales</taxon>
        <taxon>Pelagomonadaceae</taxon>
        <taxon>Chrysophaeum</taxon>
    </lineage>
</organism>
<name>A0AAD7XLI5_9STRA</name>
<evidence type="ECO:0000256" key="8">
    <source>
        <dbReference type="SAM" id="Phobius"/>
    </source>
</evidence>
<dbReference type="EMBL" id="JAQMWT010000374">
    <property type="protein sequence ID" value="KAJ8602618.1"/>
    <property type="molecule type" value="Genomic_DNA"/>
</dbReference>
<keyword evidence="9" id="KW-0732">Signal</keyword>
<dbReference type="AlphaFoldDB" id="A0AAD7XLI5"/>
<dbReference type="InterPro" id="IPR029020">
    <property type="entry name" value="Ammonium/urea_transptr"/>
</dbReference>
<evidence type="ECO:0000313" key="12">
    <source>
        <dbReference type="Proteomes" id="UP001230188"/>
    </source>
</evidence>
<evidence type="ECO:0000256" key="6">
    <source>
        <dbReference type="ARBA" id="ARBA00023136"/>
    </source>
</evidence>
<evidence type="ECO:0000313" key="11">
    <source>
        <dbReference type="EMBL" id="KAJ8602618.1"/>
    </source>
</evidence>
<feature type="chain" id="PRO_5042077804" description="Ammonium transporter AmtB-like domain-containing protein" evidence="9">
    <location>
        <begin position="20"/>
        <end position="521"/>
    </location>
</feature>
<reference evidence="11" key="1">
    <citation type="submission" date="2023-01" db="EMBL/GenBank/DDBJ databases">
        <title>Metagenome sequencing of chrysophaentin producing Chrysophaeum taylorii.</title>
        <authorList>
            <person name="Davison J."/>
            <person name="Bewley C."/>
        </authorList>
    </citation>
    <scope>NUCLEOTIDE SEQUENCE</scope>
    <source>
        <strain evidence="11">NIES-1699</strain>
    </source>
</reference>
<dbReference type="Pfam" id="PF00909">
    <property type="entry name" value="Ammonium_transp"/>
    <property type="match status" value="1"/>
</dbReference>
<comment type="similarity">
    <text evidence="2">Belongs to the ammonia transporter channel (TC 1.A.11.2) family.</text>
</comment>
<comment type="subcellular location">
    <subcellularLocation>
        <location evidence="1">Membrane</location>
        <topology evidence="1">Multi-pass membrane protein</topology>
    </subcellularLocation>
</comment>
<keyword evidence="12" id="KW-1185">Reference proteome</keyword>
<evidence type="ECO:0000256" key="2">
    <source>
        <dbReference type="ARBA" id="ARBA00005887"/>
    </source>
</evidence>